<comment type="caution">
    <text evidence="2">The sequence shown here is derived from an EMBL/GenBank/DDBJ whole genome shotgun (WGS) entry which is preliminary data.</text>
</comment>
<evidence type="ECO:0000313" key="3">
    <source>
        <dbReference type="Proteomes" id="UP000251800"/>
    </source>
</evidence>
<organism evidence="2 3">
    <name type="scientific">Abyssibacter profundi</name>
    <dbReference type="NCBI Taxonomy" id="2182787"/>
    <lineage>
        <taxon>Bacteria</taxon>
        <taxon>Pseudomonadati</taxon>
        <taxon>Pseudomonadota</taxon>
        <taxon>Gammaproteobacteria</taxon>
        <taxon>Chromatiales</taxon>
        <taxon>Oceanococcaceae</taxon>
        <taxon>Abyssibacter</taxon>
    </lineage>
</organism>
<keyword evidence="1" id="KW-0732">Signal</keyword>
<feature type="signal peptide" evidence="1">
    <location>
        <begin position="1"/>
        <end position="28"/>
    </location>
</feature>
<evidence type="ECO:0000256" key="1">
    <source>
        <dbReference type="SAM" id="SignalP"/>
    </source>
</evidence>
<dbReference type="OrthoDB" id="6078963at2"/>
<name>A0A363UMH1_9GAMM</name>
<gene>
    <name evidence="2" type="ORF">DEH80_07330</name>
</gene>
<evidence type="ECO:0000313" key="2">
    <source>
        <dbReference type="EMBL" id="PWN56619.1"/>
    </source>
</evidence>
<dbReference type="RefSeq" id="WP_109719813.1">
    <property type="nucleotide sequence ID" value="NZ_QEQK01000005.1"/>
</dbReference>
<sequence>MPAIQAHAVAALALYALRCAANSTRALAADISVGAQSRYITEGRDNLARGGLVTAEAGGTWRALSAGLWLGVADSTAYREINASLSATRQWLGSEWTLAWTRLWFEPDDSTDREWSLAWRAPLASRWEASAVAVQSVVADGVFVELSLSRGLWQANGQRLSAVLTQGADFGYATPQYDGLNHNGLGLRYVNRLASGWQLGLAVDHNRGGPDVRRSGGGDVTWLSVSLSR</sequence>
<feature type="chain" id="PRO_5016635433" description="DUF2490 domain-containing protein" evidence="1">
    <location>
        <begin position="29"/>
        <end position="229"/>
    </location>
</feature>
<reference evidence="2 3" key="1">
    <citation type="submission" date="2018-05" db="EMBL/GenBank/DDBJ databases">
        <title>Abyssibacter profundi OUC007T gen. nov., sp. nov, a marine bacterium isolated from seawater of the Mariana Trench.</title>
        <authorList>
            <person name="Zhou S."/>
        </authorList>
    </citation>
    <scope>NUCLEOTIDE SEQUENCE [LARGE SCALE GENOMIC DNA]</scope>
    <source>
        <strain evidence="2 3">OUC007</strain>
    </source>
</reference>
<evidence type="ECO:0008006" key="4">
    <source>
        <dbReference type="Google" id="ProtNLM"/>
    </source>
</evidence>
<accession>A0A363UMH1</accession>
<dbReference type="Proteomes" id="UP000251800">
    <property type="component" value="Unassembled WGS sequence"/>
</dbReference>
<keyword evidence="3" id="KW-1185">Reference proteome</keyword>
<dbReference type="EMBL" id="QEQK01000005">
    <property type="protein sequence ID" value="PWN56619.1"/>
    <property type="molecule type" value="Genomic_DNA"/>
</dbReference>
<proteinExistence type="predicted"/>
<dbReference type="AlphaFoldDB" id="A0A363UMH1"/>
<protein>
    <recommendedName>
        <fullName evidence="4">DUF2490 domain-containing protein</fullName>
    </recommendedName>
</protein>